<proteinExistence type="predicted"/>
<dbReference type="Proteomes" id="UP000054874">
    <property type="component" value="Unassembled WGS sequence"/>
</dbReference>
<keyword evidence="3" id="KW-1185">Reference proteome</keyword>
<comment type="caution">
    <text evidence="2">The sequence shown here is derived from an EMBL/GenBank/DDBJ whole genome shotgun (WGS) entry which is preliminary data.</text>
</comment>
<dbReference type="SUPFAM" id="SSF49373">
    <property type="entry name" value="Invasin/intimin cell-adhesion fragments"/>
    <property type="match status" value="1"/>
</dbReference>
<organism evidence="2 3">
    <name type="scientific">Acetivibrio ethanolgignens</name>
    <dbReference type="NCBI Taxonomy" id="290052"/>
    <lineage>
        <taxon>Bacteria</taxon>
        <taxon>Bacillati</taxon>
        <taxon>Bacillota</taxon>
        <taxon>Clostridia</taxon>
        <taxon>Eubacteriales</taxon>
        <taxon>Oscillospiraceae</taxon>
        <taxon>Acetivibrio</taxon>
    </lineage>
</organism>
<dbReference type="SMART" id="SM00635">
    <property type="entry name" value="BID_2"/>
    <property type="match status" value="2"/>
</dbReference>
<evidence type="ECO:0000313" key="3">
    <source>
        <dbReference type="Proteomes" id="UP000054874"/>
    </source>
</evidence>
<dbReference type="RefSeq" id="WP_058352746.1">
    <property type="nucleotide sequence ID" value="NZ_CABMMD010000153.1"/>
</dbReference>
<reference evidence="2 3" key="1">
    <citation type="submission" date="2015-11" db="EMBL/GenBank/DDBJ databases">
        <title>Butyribacter intestini gen. nov., sp. nov., a butyric acid-producing bacterium of the family Lachnospiraceae isolated from the human faeces.</title>
        <authorList>
            <person name="Zou Y."/>
            <person name="Xue W."/>
            <person name="Luo G."/>
            <person name="Lv M."/>
        </authorList>
    </citation>
    <scope>NUCLEOTIDE SEQUENCE [LARGE SCALE GENOMIC DNA]</scope>
    <source>
        <strain evidence="2 3">ACET-33324</strain>
    </source>
</reference>
<dbReference type="STRING" id="290052.ASU35_01990"/>
<evidence type="ECO:0000259" key="1">
    <source>
        <dbReference type="SMART" id="SM00635"/>
    </source>
</evidence>
<accession>A0A0V8QEU2</accession>
<name>A0A0V8QEU2_9FIRM</name>
<dbReference type="InterPro" id="IPR003343">
    <property type="entry name" value="Big_2"/>
</dbReference>
<feature type="domain" description="BIG2" evidence="1">
    <location>
        <begin position="138"/>
        <end position="214"/>
    </location>
</feature>
<dbReference type="Gene3D" id="2.60.40.1080">
    <property type="match status" value="2"/>
</dbReference>
<sequence>MKKVSFIIAKCLFMLSMGLLLTGFLPLPNTFFLSNNIAVAKASEVGDDDDKASSLRLNVNAFSLIIEDSYTLRLRNLEEGQKVTYKAEDSDIVSIKKVSNKEAEITGDTVGTTTIIVTVKQAGKTVRTLKCKVKVGPPAQSVRFGESEVTVKAGEKTTLKAKLTPGTTVETGRYKSEDTEIATVTSQGTVTALKPGEVKITITIANGATDTCTVKVIE</sequence>
<protein>
    <recommendedName>
        <fullName evidence="1">BIG2 domain-containing protein</fullName>
    </recommendedName>
</protein>
<dbReference type="Pfam" id="PF02368">
    <property type="entry name" value="Big_2"/>
    <property type="match status" value="1"/>
</dbReference>
<feature type="domain" description="BIG2" evidence="1">
    <location>
        <begin position="51"/>
        <end position="129"/>
    </location>
</feature>
<dbReference type="InterPro" id="IPR008964">
    <property type="entry name" value="Invasin/intimin_cell_adhesion"/>
</dbReference>
<evidence type="ECO:0000313" key="2">
    <source>
        <dbReference type="EMBL" id="KSV59109.1"/>
    </source>
</evidence>
<dbReference type="AlphaFoldDB" id="A0A0V8QEU2"/>
<gene>
    <name evidence="2" type="ORF">ASU35_01990</name>
</gene>
<dbReference type="EMBL" id="LNAM01000153">
    <property type="protein sequence ID" value="KSV59109.1"/>
    <property type="molecule type" value="Genomic_DNA"/>
</dbReference>